<dbReference type="Proteomes" id="UP001162060">
    <property type="component" value="Unassembled WGS sequence"/>
</dbReference>
<sequence length="120" mass="12965">MSPSRDSKSDRQKRSGSVGAEHPADPASSREFAGRLAKIAPNTQSLCVTVPIDEVSLITLKIDVTTGMPIRFLVDCGASNSFIGRQSLEDSRLKYVEQEIPPTRMTVRFATVASATVVNV</sequence>
<evidence type="ECO:0000313" key="3">
    <source>
        <dbReference type="Proteomes" id="UP001162060"/>
    </source>
</evidence>
<organism evidence="2 3">
    <name type="scientific">Peronospora matthiolae</name>
    <dbReference type="NCBI Taxonomy" id="2874970"/>
    <lineage>
        <taxon>Eukaryota</taxon>
        <taxon>Sar</taxon>
        <taxon>Stramenopiles</taxon>
        <taxon>Oomycota</taxon>
        <taxon>Peronosporomycetes</taxon>
        <taxon>Peronosporales</taxon>
        <taxon>Peronosporaceae</taxon>
        <taxon>Peronospora</taxon>
    </lineage>
</organism>
<protein>
    <submittedName>
        <fullName evidence="2">Uncharacterized protein</fullName>
    </submittedName>
</protein>
<proteinExistence type="predicted"/>
<evidence type="ECO:0000313" key="2">
    <source>
        <dbReference type="EMBL" id="CAK7906552.1"/>
    </source>
</evidence>
<name>A0AAV1T7L0_9STRA</name>
<dbReference type="AlphaFoldDB" id="A0AAV1T7L0"/>
<reference evidence="2" key="1">
    <citation type="submission" date="2024-01" db="EMBL/GenBank/DDBJ databases">
        <authorList>
            <person name="Webb A."/>
        </authorList>
    </citation>
    <scope>NUCLEOTIDE SEQUENCE</scope>
    <source>
        <strain evidence="2">Pm1</strain>
    </source>
</reference>
<evidence type="ECO:0000256" key="1">
    <source>
        <dbReference type="SAM" id="MobiDB-lite"/>
    </source>
</evidence>
<accession>A0AAV1T7L0</accession>
<feature type="compositionally biased region" description="Basic and acidic residues" evidence="1">
    <location>
        <begin position="1"/>
        <end position="13"/>
    </location>
</feature>
<dbReference type="EMBL" id="CAKLBY020000031">
    <property type="protein sequence ID" value="CAK7906552.1"/>
    <property type="molecule type" value="Genomic_DNA"/>
</dbReference>
<feature type="region of interest" description="Disordered" evidence="1">
    <location>
        <begin position="1"/>
        <end position="30"/>
    </location>
</feature>
<gene>
    <name evidence="2" type="ORF">PM001_LOCUS3355</name>
</gene>
<comment type="caution">
    <text evidence="2">The sequence shown here is derived from an EMBL/GenBank/DDBJ whole genome shotgun (WGS) entry which is preliminary data.</text>
</comment>